<dbReference type="AlphaFoldDB" id="A0A7Z1IKZ5"/>
<proteinExistence type="predicted"/>
<dbReference type="EMBL" id="NEFY01000050">
    <property type="protein sequence ID" value="OZC34479.1"/>
    <property type="molecule type" value="Genomic_DNA"/>
</dbReference>
<protein>
    <submittedName>
        <fullName evidence="1">Uncharacterized protein</fullName>
    </submittedName>
</protein>
<accession>A0A7Z1IKZ5</accession>
<sequence length="141" mass="15854">MARKQFLDGTIRLGDISKITGLRITQVATGTGRGFRVIALPVEEIVYWSFWRGKVNRFAIKQAEELKVPVDFDPDLYGQSLKFKYRYEPNEYIFGGLFCVATAGLLQVDADSSNAMVASFIGLGLFQFMQAYRAKVALKNL</sequence>
<comment type="caution">
    <text evidence="1">The sequence shown here is derived from an EMBL/GenBank/DDBJ whole genome shotgun (WGS) entry which is preliminary data.</text>
</comment>
<reference evidence="1 2" key="1">
    <citation type="submission" date="2017-06" db="EMBL/GenBank/DDBJ databases">
        <title>Draft genome sequence of the halophilic bacterium Marinobacter vinifirmus FB1.</title>
        <authorList>
            <person name="Stepanov V.G."/>
            <person name="Roberts D.J."/>
            <person name="Fox G.E."/>
        </authorList>
    </citation>
    <scope>NUCLEOTIDE SEQUENCE [LARGE SCALE GENOMIC DNA]</scope>
    <source>
        <strain evidence="1 2">FB1</strain>
    </source>
</reference>
<gene>
    <name evidence="1" type="ORF">B9Q17_00005</name>
</gene>
<name>A0A7Z1IKZ5_9GAMM</name>
<keyword evidence="2" id="KW-1185">Reference proteome</keyword>
<dbReference type="Proteomes" id="UP000216984">
    <property type="component" value="Unassembled WGS sequence"/>
</dbReference>
<organism evidence="1 2">
    <name type="scientific">Marinobacter vinifirmus</name>
    <dbReference type="NCBI Taxonomy" id="355591"/>
    <lineage>
        <taxon>Bacteria</taxon>
        <taxon>Pseudomonadati</taxon>
        <taxon>Pseudomonadota</taxon>
        <taxon>Gammaproteobacteria</taxon>
        <taxon>Pseudomonadales</taxon>
        <taxon>Marinobacteraceae</taxon>
        <taxon>Marinobacter</taxon>
    </lineage>
</organism>
<evidence type="ECO:0000313" key="2">
    <source>
        <dbReference type="Proteomes" id="UP000216984"/>
    </source>
</evidence>
<dbReference type="RefSeq" id="WP_094626214.1">
    <property type="nucleotide sequence ID" value="NZ_NEFY01000050.1"/>
</dbReference>
<evidence type="ECO:0000313" key="1">
    <source>
        <dbReference type="EMBL" id="OZC34479.1"/>
    </source>
</evidence>